<reference evidence="1" key="1">
    <citation type="submission" date="2022-11" db="EMBL/GenBank/DDBJ databases">
        <title>Centuries of genome instability and evolution in soft-shell clam transmissible cancer (bioRxiv).</title>
        <authorList>
            <person name="Hart S.F.M."/>
            <person name="Yonemitsu M.A."/>
            <person name="Giersch R.M."/>
            <person name="Beal B.F."/>
            <person name="Arriagada G."/>
            <person name="Davis B.W."/>
            <person name="Ostrander E.A."/>
            <person name="Goff S.P."/>
            <person name="Metzger M.J."/>
        </authorList>
    </citation>
    <scope>NUCLEOTIDE SEQUENCE</scope>
    <source>
        <strain evidence="1">MELC-2E11</strain>
        <tissue evidence="1">Siphon/mantle</tissue>
    </source>
</reference>
<proteinExistence type="predicted"/>
<dbReference type="Proteomes" id="UP001164746">
    <property type="component" value="Chromosome 12"/>
</dbReference>
<gene>
    <name evidence="1" type="ORF">MAR_015456</name>
</gene>
<protein>
    <submittedName>
        <fullName evidence="1">Uncharacterized protein</fullName>
    </submittedName>
</protein>
<organism evidence="1 2">
    <name type="scientific">Mya arenaria</name>
    <name type="common">Soft-shell clam</name>
    <dbReference type="NCBI Taxonomy" id="6604"/>
    <lineage>
        <taxon>Eukaryota</taxon>
        <taxon>Metazoa</taxon>
        <taxon>Spiralia</taxon>
        <taxon>Lophotrochozoa</taxon>
        <taxon>Mollusca</taxon>
        <taxon>Bivalvia</taxon>
        <taxon>Autobranchia</taxon>
        <taxon>Heteroconchia</taxon>
        <taxon>Euheterodonta</taxon>
        <taxon>Imparidentia</taxon>
        <taxon>Neoheterodontei</taxon>
        <taxon>Myida</taxon>
        <taxon>Myoidea</taxon>
        <taxon>Myidae</taxon>
        <taxon>Mya</taxon>
    </lineage>
</organism>
<accession>A0ABY7FIT7</accession>
<evidence type="ECO:0000313" key="1">
    <source>
        <dbReference type="EMBL" id="WAR21482.1"/>
    </source>
</evidence>
<name>A0ABY7FIT7_MYAAR</name>
<evidence type="ECO:0000313" key="2">
    <source>
        <dbReference type="Proteomes" id="UP001164746"/>
    </source>
</evidence>
<keyword evidence="2" id="KW-1185">Reference proteome</keyword>
<dbReference type="EMBL" id="CP111023">
    <property type="protein sequence ID" value="WAR21482.1"/>
    <property type="molecule type" value="Genomic_DNA"/>
</dbReference>
<sequence length="94" mass="11218">MSEQQWERLSVKAKQERWIRCLPGGWRHGYKLDVRKWDKAHLNVRAEELAYVSDPKGYFPWNGTKCKDNSGGSLPRRFKIVKQLLHTRTWVNLH</sequence>